<name>A0AAV0WT64_9HEMI</name>
<dbReference type="EMBL" id="CARXXK010000002">
    <property type="protein sequence ID" value="CAI6358752.1"/>
    <property type="molecule type" value="Genomic_DNA"/>
</dbReference>
<evidence type="ECO:0000313" key="3">
    <source>
        <dbReference type="Proteomes" id="UP001160148"/>
    </source>
</evidence>
<dbReference type="Proteomes" id="UP001160148">
    <property type="component" value="Unassembled WGS sequence"/>
</dbReference>
<keyword evidence="3" id="KW-1185">Reference proteome</keyword>
<dbReference type="AlphaFoldDB" id="A0AAV0WT64"/>
<sequence length="77" mass="8599">MYGDEENDAAEVQDQDQNTETEQLTSTVNKATEIQVQEKNTEIVQSTSTINKATEIQVLGQNTDGLKDVWIQLDQGQ</sequence>
<evidence type="ECO:0000256" key="1">
    <source>
        <dbReference type="SAM" id="MobiDB-lite"/>
    </source>
</evidence>
<proteinExistence type="predicted"/>
<organism evidence="2 3">
    <name type="scientific">Macrosiphum euphorbiae</name>
    <name type="common">potato aphid</name>
    <dbReference type="NCBI Taxonomy" id="13131"/>
    <lineage>
        <taxon>Eukaryota</taxon>
        <taxon>Metazoa</taxon>
        <taxon>Ecdysozoa</taxon>
        <taxon>Arthropoda</taxon>
        <taxon>Hexapoda</taxon>
        <taxon>Insecta</taxon>
        <taxon>Pterygota</taxon>
        <taxon>Neoptera</taxon>
        <taxon>Paraneoptera</taxon>
        <taxon>Hemiptera</taxon>
        <taxon>Sternorrhyncha</taxon>
        <taxon>Aphidomorpha</taxon>
        <taxon>Aphidoidea</taxon>
        <taxon>Aphididae</taxon>
        <taxon>Macrosiphini</taxon>
        <taxon>Macrosiphum</taxon>
    </lineage>
</organism>
<feature type="compositionally biased region" description="Acidic residues" evidence="1">
    <location>
        <begin position="1"/>
        <end position="19"/>
    </location>
</feature>
<comment type="caution">
    <text evidence="2">The sequence shown here is derived from an EMBL/GenBank/DDBJ whole genome shotgun (WGS) entry which is preliminary data.</text>
</comment>
<accession>A0AAV0WT64</accession>
<feature type="region of interest" description="Disordered" evidence="1">
    <location>
        <begin position="1"/>
        <end position="30"/>
    </location>
</feature>
<protein>
    <submittedName>
        <fullName evidence="2">Uncharacterized protein</fullName>
    </submittedName>
</protein>
<evidence type="ECO:0000313" key="2">
    <source>
        <dbReference type="EMBL" id="CAI6358752.1"/>
    </source>
</evidence>
<feature type="compositionally biased region" description="Polar residues" evidence="1">
    <location>
        <begin position="20"/>
        <end position="30"/>
    </location>
</feature>
<reference evidence="2 3" key="1">
    <citation type="submission" date="2023-01" db="EMBL/GenBank/DDBJ databases">
        <authorList>
            <person name="Whitehead M."/>
        </authorList>
    </citation>
    <scope>NUCLEOTIDE SEQUENCE [LARGE SCALE GENOMIC DNA]</scope>
</reference>
<gene>
    <name evidence="2" type="ORF">MEUPH1_LOCUS14238</name>
</gene>